<dbReference type="EMBL" id="BPLR01004795">
    <property type="protein sequence ID" value="GIX97581.1"/>
    <property type="molecule type" value="Genomic_DNA"/>
</dbReference>
<protein>
    <submittedName>
        <fullName evidence="1">Uncharacterized protein</fullName>
    </submittedName>
</protein>
<name>A0AAV4PN73_CAEEX</name>
<evidence type="ECO:0000313" key="1">
    <source>
        <dbReference type="EMBL" id="GIX97581.1"/>
    </source>
</evidence>
<dbReference type="Proteomes" id="UP001054945">
    <property type="component" value="Unassembled WGS sequence"/>
</dbReference>
<organism evidence="1 2">
    <name type="scientific">Caerostris extrusa</name>
    <name type="common">Bark spider</name>
    <name type="synonym">Caerostris bankana</name>
    <dbReference type="NCBI Taxonomy" id="172846"/>
    <lineage>
        <taxon>Eukaryota</taxon>
        <taxon>Metazoa</taxon>
        <taxon>Ecdysozoa</taxon>
        <taxon>Arthropoda</taxon>
        <taxon>Chelicerata</taxon>
        <taxon>Arachnida</taxon>
        <taxon>Araneae</taxon>
        <taxon>Araneomorphae</taxon>
        <taxon>Entelegynae</taxon>
        <taxon>Araneoidea</taxon>
        <taxon>Araneidae</taxon>
        <taxon>Caerostris</taxon>
    </lineage>
</organism>
<comment type="caution">
    <text evidence="1">The sequence shown here is derived from an EMBL/GenBank/DDBJ whole genome shotgun (WGS) entry which is preliminary data.</text>
</comment>
<keyword evidence="2" id="KW-1185">Reference proteome</keyword>
<evidence type="ECO:0000313" key="2">
    <source>
        <dbReference type="Proteomes" id="UP001054945"/>
    </source>
</evidence>
<dbReference type="AlphaFoldDB" id="A0AAV4PN73"/>
<gene>
    <name evidence="1" type="ORF">CEXT_448841</name>
</gene>
<reference evidence="1 2" key="1">
    <citation type="submission" date="2021-06" db="EMBL/GenBank/DDBJ databases">
        <title>Caerostris extrusa draft genome.</title>
        <authorList>
            <person name="Kono N."/>
            <person name="Arakawa K."/>
        </authorList>
    </citation>
    <scope>NUCLEOTIDE SEQUENCE [LARGE SCALE GENOMIC DNA]</scope>
</reference>
<sequence>MEIHSDASVVLLAPEFLPLPEILIFPVSADVVLMNSGKHLNFIILLHQIRLSLGSEPEGAIYHFCVKQCLFLQEDLLPQFYDCL</sequence>
<proteinExistence type="predicted"/>
<accession>A0AAV4PN73</accession>